<evidence type="ECO:0000256" key="8">
    <source>
        <dbReference type="ARBA" id="ARBA00022967"/>
    </source>
</evidence>
<keyword evidence="5" id="KW-0677">Repeat</keyword>
<accession>A0ABD3N6Q2</accession>
<dbReference type="PROSITE" id="PS00211">
    <property type="entry name" value="ABC_TRANSPORTER_1"/>
    <property type="match status" value="2"/>
</dbReference>
<evidence type="ECO:0000256" key="12">
    <source>
        <dbReference type="SAM" id="Phobius"/>
    </source>
</evidence>
<dbReference type="EMBL" id="JALLPJ020001281">
    <property type="protein sequence ID" value="KAL3771784.1"/>
    <property type="molecule type" value="Genomic_DNA"/>
</dbReference>
<dbReference type="Proteomes" id="UP001530400">
    <property type="component" value="Unassembled WGS sequence"/>
</dbReference>
<evidence type="ECO:0000256" key="1">
    <source>
        <dbReference type="ARBA" id="ARBA00004141"/>
    </source>
</evidence>
<dbReference type="PROSITE" id="PS50929">
    <property type="entry name" value="ABC_TM1F"/>
    <property type="match status" value="2"/>
</dbReference>
<dbReference type="SMART" id="SM00382">
    <property type="entry name" value="AAA"/>
    <property type="match status" value="2"/>
</dbReference>
<dbReference type="InterPro" id="IPR017871">
    <property type="entry name" value="ABC_transporter-like_CS"/>
</dbReference>
<dbReference type="Pfam" id="PF00664">
    <property type="entry name" value="ABC_membrane"/>
    <property type="match status" value="2"/>
</dbReference>
<feature type="transmembrane region" description="Helical" evidence="12">
    <location>
        <begin position="238"/>
        <end position="257"/>
    </location>
</feature>
<feature type="transmembrane region" description="Helical" evidence="12">
    <location>
        <begin position="93"/>
        <end position="121"/>
    </location>
</feature>
<feature type="domain" description="ABC transporter" evidence="13">
    <location>
        <begin position="527"/>
        <end position="768"/>
    </location>
</feature>
<dbReference type="InterPro" id="IPR027417">
    <property type="entry name" value="P-loop_NTPase"/>
</dbReference>
<name>A0ABD3N6Q2_9STRA</name>
<protein>
    <submittedName>
        <fullName evidence="15">Uncharacterized protein</fullName>
    </submittedName>
</protein>
<keyword evidence="10 12" id="KW-0472">Membrane</keyword>
<evidence type="ECO:0000259" key="14">
    <source>
        <dbReference type="PROSITE" id="PS50929"/>
    </source>
</evidence>
<dbReference type="PANTHER" id="PTHR43394:SF11">
    <property type="entry name" value="ATP-BINDING CASSETTE TRANSPORTER"/>
    <property type="match status" value="1"/>
</dbReference>
<keyword evidence="8" id="KW-1278">Translocase</keyword>
<feature type="transmembrane region" description="Helical" evidence="12">
    <location>
        <begin position="1016"/>
        <end position="1039"/>
    </location>
</feature>
<dbReference type="InterPro" id="IPR036640">
    <property type="entry name" value="ABC1_TM_sf"/>
</dbReference>
<dbReference type="InterPro" id="IPR039421">
    <property type="entry name" value="Type_1_exporter"/>
</dbReference>
<evidence type="ECO:0000256" key="2">
    <source>
        <dbReference type="ARBA" id="ARBA00007577"/>
    </source>
</evidence>
<dbReference type="GO" id="GO:0005524">
    <property type="term" value="F:ATP binding"/>
    <property type="evidence" value="ECO:0007669"/>
    <property type="project" value="UniProtKB-KW"/>
</dbReference>
<evidence type="ECO:0000256" key="3">
    <source>
        <dbReference type="ARBA" id="ARBA00022448"/>
    </source>
</evidence>
<dbReference type="InterPro" id="IPR011527">
    <property type="entry name" value="ABC1_TM_dom"/>
</dbReference>
<feature type="transmembrane region" description="Helical" evidence="12">
    <location>
        <begin position="141"/>
        <end position="162"/>
    </location>
</feature>
<evidence type="ECO:0000256" key="7">
    <source>
        <dbReference type="ARBA" id="ARBA00022840"/>
    </source>
</evidence>
<keyword evidence="6" id="KW-0547">Nucleotide-binding</keyword>
<dbReference type="Pfam" id="PF00005">
    <property type="entry name" value="ABC_tran"/>
    <property type="match status" value="2"/>
</dbReference>
<feature type="domain" description="ABC transmembrane type-1" evidence="14">
    <location>
        <begin position="98"/>
        <end position="348"/>
    </location>
</feature>
<dbReference type="CDD" id="cd03249">
    <property type="entry name" value="ABC_MTABC3_MDL1_MDL2"/>
    <property type="match status" value="1"/>
</dbReference>
<feature type="transmembrane region" description="Helical" evidence="12">
    <location>
        <begin position="465"/>
        <end position="488"/>
    </location>
</feature>
<comment type="similarity">
    <text evidence="2">Belongs to the ABC transporter superfamily. ABCB family. Multidrug resistance exporter (TC 3.A.1.201) subfamily.</text>
</comment>
<feature type="transmembrane region" description="Helical" evidence="12">
    <location>
        <begin position="1097"/>
        <end position="1118"/>
    </location>
</feature>
<evidence type="ECO:0000256" key="11">
    <source>
        <dbReference type="ARBA" id="ARBA00023180"/>
    </source>
</evidence>
<evidence type="ECO:0000256" key="4">
    <source>
        <dbReference type="ARBA" id="ARBA00022692"/>
    </source>
</evidence>
<sequence>MTAANGSKGEDPAYSAFLQYLSKDPSPSSKKYDEDSSDDEINVLSDNLQTTTNIFATTHNSSSSKQPPVEDPYLNTTPVPFLSLFRHGTTTDILIISIGMLFQACVGASFAAMNLVFGQLIDDLASPSGSVLDTTSDMIRLMGMLAVIFAILAFIGMSFIPYGAARITNKVREEYVKSVLRQDMEFFDEAKPGGIVAALSAYTLDFEEGISIKLGEGIQSCCGLVAGLLVALYFSWQITLMCFLAVPLLAFSFYLVLQSGAGSDGLLGKEAYESAANIADETLSSMTTVASFVGETKAAQRYESHLGEAEEAAIRQGKKLGFGTGLLWGSFYIMMGLGFWWGGRLVVQSSQQAMIDNPIPEDFYTNPEYNLNRLFAEQVCVYSPPGTFGRANYVAYTDEAFEACVCGIPWDSVATSLDSSDNEMSVLAREMGFSGDDIVVMTCGCSVGERGSKLTSNCISAGRTVAVFFSVMIAGFLMAMIPPAFSAIKKAQLSAAKLYQVIDRHPDIDSSGNKSTGKVVKTMEGRITIENLHFQYPTSTKKTFEDINLEIQPGETVALVGESGSGKSTIARLISRFYDPQYGAIRIDGHDLRDLDIKSMRDHIGIVSQEPLLFDDTIAENIARGSPSHVTMDDIVAAAKAANAYDFIQTFPEGFETKVGARGGKLSGGQKQRIAIARALIRKPSVLILDEATSALDNESEKIVQAAIDNLVGKAAGKGITTIIIAHRLSTVRSADRIVVLGSSDGSTSTANGSTIVEMGSHDELMKKENGLYKALVGGSHDDHNKSSIITSDVDSSTAYGDSVVSSANYGNSAVKTSVISVMEEKEYDADASVGSTVLEEDSLEEKKEVDNDFKKIDKKRLNQYSEPERYHFLLGLFACFCTGLAFPVCGLLFSLMLSSMVLFDYEVAIFYIRLLAGAFGLLAFFMVIAQFFQTYLFEIIGERMTKRIRTDYFRALLRQNIGWFDMPQNALGVLTSRLAVDVKLIRLCVGQGTGATVSSMTSLMVGFVVSMIAAWQFALAFLATVPLLALTEAINWMLMKGGDSSSKKKLGEISGLFGEYVQGIREVQSFSLETHITSTISELLQADILEVSKKAAFLRGISAGSVQIIQLGVYALAFYIGARLMDSGLLDYESFNLVLWSMAFGASGMGQAANWVASAAKGKAAAVRVFELLDRKPPIDSKPWNDDGTPRDVVAPEEIGNKGEIEFSLADTVTIRRNVKFAYPTRKTARVFDGMSLKIPAGQTAALIGSSGSGKSTVMALLERFYDPVAAVVDNGELEIVIDGSMHSTSSRSSKLGTSNGIVMVDGVDIRKLDVMYLRSEIGLVGQEPVLFDASVKENIAFGRQGATDEEIIEAAKIANAHGFITKLDGGYEYNVGVRGKKVSGGQKQRIAIARAVLKNPRILLLDEATSALDNESEKIVQASIDNLVADNKSHNRTTIIIAHRLSTVRNADCIYVLDNAGDGAVVVESGSHKELIALNGKYKALLQATMKSDD</sequence>
<organism evidence="15 16">
    <name type="scientific">Cyclotella atomus</name>
    <dbReference type="NCBI Taxonomy" id="382360"/>
    <lineage>
        <taxon>Eukaryota</taxon>
        <taxon>Sar</taxon>
        <taxon>Stramenopiles</taxon>
        <taxon>Ochrophyta</taxon>
        <taxon>Bacillariophyta</taxon>
        <taxon>Coscinodiscophyceae</taxon>
        <taxon>Thalassiosirophycidae</taxon>
        <taxon>Stephanodiscales</taxon>
        <taxon>Stephanodiscaceae</taxon>
        <taxon>Cyclotella</taxon>
    </lineage>
</organism>
<feature type="transmembrane region" description="Helical" evidence="12">
    <location>
        <begin position="909"/>
        <end position="938"/>
    </location>
</feature>
<dbReference type="Gene3D" id="1.20.1560.10">
    <property type="entry name" value="ABC transporter type 1, transmembrane domain"/>
    <property type="match status" value="2"/>
</dbReference>
<dbReference type="PROSITE" id="PS50893">
    <property type="entry name" value="ABC_TRANSPORTER_2"/>
    <property type="match status" value="2"/>
</dbReference>
<comment type="caution">
    <text evidence="15">The sequence shown here is derived from an EMBL/GenBank/DDBJ whole genome shotgun (WGS) entry which is preliminary data.</text>
</comment>
<dbReference type="PANTHER" id="PTHR43394">
    <property type="entry name" value="ATP-DEPENDENT PERMEASE MDL1, MITOCHONDRIAL"/>
    <property type="match status" value="1"/>
</dbReference>
<feature type="transmembrane region" description="Helical" evidence="12">
    <location>
        <begin position="320"/>
        <end position="341"/>
    </location>
</feature>
<keyword evidence="3" id="KW-0813">Transport</keyword>
<keyword evidence="16" id="KW-1185">Reference proteome</keyword>
<evidence type="ECO:0000256" key="5">
    <source>
        <dbReference type="ARBA" id="ARBA00022737"/>
    </source>
</evidence>
<feature type="transmembrane region" description="Helical" evidence="12">
    <location>
        <begin position="871"/>
        <end position="897"/>
    </location>
</feature>
<evidence type="ECO:0000313" key="15">
    <source>
        <dbReference type="EMBL" id="KAL3771784.1"/>
    </source>
</evidence>
<dbReference type="CDD" id="cd18578">
    <property type="entry name" value="ABC_6TM_Pgp_ABCB1_D2_like"/>
    <property type="match status" value="1"/>
</dbReference>
<dbReference type="SUPFAM" id="SSF52540">
    <property type="entry name" value="P-loop containing nucleoside triphosphate hydrolases"/>
    <property type="match status" value="2"/>
</dbReference>
<dbReference type="Gene3D" id="3.40.50.300">
    <property type="entry name" value="P-loop containing nucleotide triphosphate hydrolases"/>
    <property type="match status" value="2"/>
</dbReference>
<evidence type="ECO:0000313" key="16">
    <source>
        <dbReference type="Proteomes" id="UP001530400"/>
    </source>
</evidence>
<keyword evidence="7" id="KW-0067">ATP-binding</keyword>
<keyword evidence="4 12" id="KW-0812">Transmembrane</keyword>
<dbReference type="SUPFAM" id="SSF90123">
    <property type="entry name" value="ABC transporter transmembrane region"/>
    <property type="match status" value="2"/>
</dbReference>
<reference evidence="15 16" key="1">
    <citation type="submission" date="2024-10" db="EMBL/GenBank/DDBJ databases">
        <title>Updated reference genomes for cyclostephanoid diatoms.</title>
        <authorList>
            <person name="Roberts W.R."/>
            <person name="Alverson A.J."/>
        </authorList>
    </citation>
    <scope>NUCLEOTIDE SEQUENCE [LARGE SCALE GENOMIC DNA]</scope>
    <source>
        <strain evidence="15 16">AJA010-31</strain>
    </source>
</reference>
<evidence type="ECO:0000256" key="6">
    <source>
        <dbReference type="ARBA" id="ARBA00022741"/>
    </source>
</evidence>
<gene>
    <name evidence="15" type="ORF">ACHAWO_013363</name>
</gene>
<keyword evidence="11" id="KW-0325">Glycoprotein</keyword>
<comment type="subcellular location">
    <subcellularLocation>
        <location evidence="1">Membrane</location>
        <topology evidence="1">Multi-pass membrane protein</topology>
    </subcellularLocation>
</comment>
<feature type="domain" description="ABC transporter" evidence="13">
    <location>
        <begin position="1215"/>
        <end position="1490"/>
    </location>
</feature>
<dbReference type="GO" id="GO:0016020">
    <property type="term" value="C:membrane"/>
    <property type="evidence" value="ECO:0007669"/>
    <property type="project" value="UniProtKB-SubCell"/>
</dbReference>
<evidence type="ECO:0000259" key="13">
    <source>
        <dbReference type="PROSITE" id="PS50893"/>
    </source>
</evidence>
<evidence type="ECO:0000256" key="9">
    <source>
        <dbReference type="ARBA" id="ARBA00022989"/>
    </source>
</evidence>
<dbReference type="FunFam" id="3.40.50.300:FF:000479">
    <property type="entry name" value="Multidrug resistance protein 1A"/>
    <property type="match status" value="1"/>
</dbReference>
<evidence type="ECO:0000256" key="10">
    <source>
        <dbReference type="ARBA" id="ARBA00023136"/>
    </source>
</evidence>
<feature type="domain" description="ABC transmembrane type-1" evidence="14">
    <location>
        <begin position="874"/>
        <end position="1162"/>
    </location>
</feature>
<dbReference type="InterPro" id="IPR003593">
    <property type="entry name" value="AAA+_ATPase"/>
</dbReference>
<keyword evidence="9 12" id="KW-1133">Transmembrane helix</keyword>
<proteinExistence type="inferred from homology"/>
<dbReference type="InterPro" id="IPR003439">
    <property type="entry name" value="ABC_transporter-like_ATP-bd"/>
</dbReference>
<feature type="transmembrane region" description="Helical" evidence="12">
    <location>
        <begin position="1138"/>
        <end position="1158"/>
    </location>
</feature>
<dbReference type="CDD" id="cd18577">
    <property type="entry name" value="ABC_6TM_Pgp_ABCB1_D1_like"/>
    <property type="match status" value="1"/>
</dbReference>